<proteinExistence type="predicted"/>
<keyword evidence="3" id="KW-1185">Reference proteome</keyword>
<sequence>MSVGVQCAVGPDGQLLPASEIIFYNDPDDDHPLPPVKTSSTKATNITEFFQRRSSSRISRPSARVSDPNNAESALKRKAPWDLDQPRSFARAHTSHAARSSSPSELDDDGDEIPSLRDASDSEDDGDEEESVQECGSQFQKVLPSRECHDTADAH</sequence>
<name>A0A8H7DI20_9AGAR</name>
<accession>A0A8H7DI20</accession>
<feature type="compositionally biased region" description="Polar residues" evidence="1">
    <location>
        <begin position="37"/>
        <end position="48"/>
    </location>
</feature>
<reference evidence="2" key="1">
    <citation type="submission" date="2020-05" db="EMBL/GenBank/DDBJ databases">
        <title>Mycena genomes resolve the evolution of fungal bioluminescence.</title>
        <authorList>
            <person name="Tsai I.J."/>
        </authorList>
    </citation>
    <scope>NUCLEOTIDE SEQUENCE</scope>
    <source>
        <strain evidence="2">CCC161011</strain>
    </source>
</reference>
<evidence type="ECO:0000313" key="2">
    <source>
        <dbReference type="EMBL" id="KAF7372131.1"/>
    </source>
</evidence>
<dbReference type="EMBL" id="JACAZI010000001">
    <property type="protein sequence ID" value="KAF7372131.1"/>
    <property type="molecule type" value="Genomic_DNA"/>
</dbReference>
<protein>
    <submittedName>
        <fullName evidence="2">Uncharacterized protein</fullName>
    </submittedName>
</protein>
<dbReference type="OrthoDB" id="3260017at2759"/>
<dbReference type="AlphaFoldDB" id="A0A8H7DI20"/>
<organism evidence="2 3">
    <name type="scientific">Mycena venus</name>
    <dbReference type="NCBI Taxonomy" id="2733690"/>
    <lineage>
        <taxon>Eukaryota</taxon>
        <taxon>Fungi</taxon>
        <taxon>Dikarya</taxon>
        <taxon>Basidiomycota</taxon>
        <taxon>Agaricomycotina</taxon>
        <taxon>Agaricomycetes</taxon>
        <taxon>Agaricomycetidae</taxon>
        <taxon>Agaricales</taxon>
        <taxon>Marasmiineae</taxon>
        <taxon>Mycenaceae</taxon>
        <taxon>Mycena</taxon>
    </lineage>
</organism>
<feature type="compositionally biased region" description="Acidic residues" evidence="1">
    <location>
        <begin position="121"/>
        <end position="132"/>
    </location>
</feature>
<feature type="compositionally biased region" description="Basic and acidic residues" evidence="1">
    <location>
        <begin position="144"/>
        <end position="155"/>
    </location>
</feature>
<evidence type="ECO:0000313" key="3">
    <source>
        <dbReference type="Proteomes" id="UP000620124"/>
    </source>
</evidence>
<feature type="region of interest" description="Disordered" evidence="1">
    <location>
        <begin position="23"/>
        <end position="155"/>
    </location>
</feature>
<evidence type="ECO:0000256" key="1">
    <source>
        <dbReference type="SAM" id="MobiDB-lite"/>
    </source>
</evidence>
<gene>
    <name evidence="2" type="ORF">MVEN_00072000</name>
</gene>
<feature type="compositionally biased region" description="Low complexity" evidence="1">
    <location>
        <begin position="52"/>
        <end position="66"/>
    </location>
</feature>
<feature type="compositionally biased region" description="Low complexity" evidence="1">
    <location>
        <begin position="87"/>
        <end position="104"/>
    </location>
</feature>
<comment type="caution">
    <text evidence="2">The sequence shown here is derived from an EMBL/GenBank/DDBJ whole genome shotgun (WGS) entry which is preliminary data.</text>
</comment>
<dbReference type="Proteomes" id="UP000620124">
    <property type="component" value="Unassembled WGS sequence"/>
</dbReference>